<dbReference type="Pfam" id="PF04909">
    <property type="entry name" value="Amidohydro_2"/>
    <property type="match status" value="1"/>
</dbReference>
<gene>
    <name evidence="3" type="ORF">SAMN05443248_5975</name>
</gene>
<dbReference type="EMBL" id="LT670817">
    <property type="protein sequence ID" value="SHH74762.1"/>
    <property type="molecule type" value="Genomic_DNA"/>
</dbReference>
<dbReference type="InterPro" id="IPR032466">
    <property type="entry name" value="Metal_Hydrolase"/>
</dbReference>
<dbReference type="GO" id="GO:0016787">
    <property type="term" value="F:hydrolase activity"/>
    <property type="evidence" value="ECO:0007669"/>
    <property type="project" value="InterPro"/>
</dbReference>
<evidence type="ECO:0000313" key="3">
    <source>
        <dbReference type="EMBL" id="SHH74762.1"/>
    </source>
</evidence>
<evidence type="ECO:0000256" key="1">
    <source>
        <dbReference type="ARBA" id="ARBA00023239"/>
    </source>
</evidence>
<dbReference type="OrthoDB" id="9799024at2"/>
<dbReference type="Gene3D" id="3.20.20.140">
    <property type="entry name" value="Metal-dependent hydrolases"/>
    <property type="match status" value="1"/>
</dbReference>
<dbReference type="GO" id="GO:0005737">
    <property type="term" value="C:cytoplasm"/>
    <property type="evidence" value="ECO:0007669"/>
    <property type="project" value="TreeGrafter"/>
</dbReference>
<dbReference type="GO" id="GO:0019748">
    <property type="term" value="P:secondary metabolic process"/>
    <property type="evidence" value="ECO:0007669"/>
    <property type="project" value="TreeGrafter"/>
</dbReference>
<dbReference type="Proteomes" id="UP000189796">
    <property type="component" value="Chromosome I"/>
</dbReference>
<organism evidence="3 4">
    <name type="scientific">Bradyrhizobium erythrophlei</name>
    <dbReference type="NCBI Taxonomy" id="1437360"/>
    <lineage>
        <taxon>Bacteria</taxon>
        <taxon>Pseudomonadati</taxon>
        <taxon>Pseudomonadota</taxon>
        <taxon>Alphaproteobacteria</taxon>
        <taxon>Hyphomicrobiales</taxon>
        <taxon>Nitrobacteraceae</taxon>
        <taxon>Bradyrhizobium</taxon>
    </lineage>
</organism>
<sequence length="341" mass="37402">MIVDIHAHYVSPDLIAEARNNGAAYGVSVDTVDGGLDRLTFLHSGAALRPFLGELCDLPGRLPYLDGLDVDHQAVSAWTDMSGDDLSPEQGARWARLQNETLAADTGAPGGRFEAMGTLPMQTVEGAINELDHIVKRLGMRSIEMGTHANGRELDHPDFRRLWKRLAELDVFVLLHPPFKPVGLDRVGDYFLNNLISYPVDTTIAAARLVFSGIMAELPELKICLAHGGGFLPYQIGRFDRGFAAHPACKKTITRPPLDFLRSFYFDTLTHNTAALDYLCATVGADRLVYGSDYPFEMLDESGPSRVRAMKEMSNSDLAAILGSTSRRLLGEVSARRSKQA</sequence>
<name>A0A1M5VHK3_9BRAD</name>
<evidence type="ECO:0000313" key="4">
    <source>
        <dbReference type="Proteomes" id="UP000189796"/>
    </source>
</evidence>
<dbReference type="RefSeq" id="WP_079604454.1">
    <property type="nucleotide sequence ID" value="NZ_LT670817.1"/>
</dbReference>
<protein>
    <submittedName>
        <fullName evidence="3">Aminocarboxymuconate-semialdehyde decarboxylase</fullName>
    </submittedName>
</protein>
<dbReference type="GO" id="GO:0016831">
    <property type="term" value="F:carboxy-lyase activity"/>
    <property type="evidence" value="ECO:0007669"/>
    <property type="project" value="InterPro"/>
</dbReference>
<evidence type="ECO:0000259" key="2">
    <source>
        <dbReference type="Pfam" id="PF04909"/>
    </source>
</evidence>
<reference evidence="3 4" key="1">
    <citation type="submission" date="2016-11" db="EMBL/GenBank/DDBJ databases">
        <authorList>
            <person name="Jaros S."/>
            <person name="Januszkiewicz K."/>
            <person name="Wedrychowicz H."/>
        </authorList>
    </citation>
    <scope>NUCLEOTIDE SEQUENCE [LARGE SCALE GENOMIC DNA]</scope>
    <source>
        <strain evidence="3 4">GAS138</strain>
    </source>
</reference>
<dbReference type="PANTHER" id="PTHR21240:SF28">
    <property type="entry name" value="ISO-OROTATE DECARBOXYLASE (EUROFUNG)"/>
    <property type="match status" value="1"/>
</dbReference>
<dbReference type="InterPro" id="IPR006680">
    <property type="entry name" value="Amidohydro-rel"/>
</dbReference>
<proteinExistence type="predicted"/>
<accession>A0A1M5VHK3</accession>
<dbReference type="PANTHER" id="PTHR21240">
    <property type="entry name" value="2-AMINO-3-CARBOXYLMUCONATE-6-SEMIALDEHYDE DECARBOXYLASE"/>
    <property type="match status" value="1"/>
</dbReference>
<dbReference type="InterPro" id="IPR032465">
    <property type="entry name" value="ACMSD"/>
</dbReference>
<feature type="domain" description="Amidohydrolase-related" evidence="2">
    <location>
        <begin position="61"/>
        <end position="331"/>
    </location>
</feature>
<dbReference type="AlphaFoldDB" id="A0A1M5VHK3"/>
<dbReference type="SUPFAM" id="SSF51556">
    <property type="entry name" value="Metallo-dependent hydrolases"/>
    <property type="match status" value="1"/>
</dbReference>
<keyword evidence="1" id="KW-0456">Lyase</keyword>